<dbReference type="PANTHER" id="PTHR35849">
    <property type="entry name" value="BLR2341 PROTEIN"/>
    <property type="match status" value="1"/>
</dbReference>
<comment type="caution">
    <text evidence="2">The sequence shown here is derived from an EMBL/GenBank/DDBJ whole genome shotgun (WGS) entry which is preliminary data.</text>
</comment>
<dbReference type="Gene3D" id="3.30.750.24">
    <property type="entry name" value="STAS domain"/>
    <property type="match status" value="1"/>
</dbReference>
<evidence type="ECO:0000313" key="2">
    <source>
        <dbReference type="EMBL" id="MBJ6723138.1"/>
    </source>
</evidence>
<dbReference type="CDD" id="cd07043">
    <property type="entry name" value="STAS_anti-anti-sigma_factors"/>
    <property type="match status" value="1"/>
</dbReference>
<proteinExistence type="predicted"/>
<keyword evidence="3" id="KW-1185">Reference proteome</keyword>
<protein>
    <submittedName>
        <fullName evidence="2">STAS domain-containing protein</fullName>
    </submittedName>
</protein>
<sequence>MADIDIRREPAAAGGQEQVKLSGSLTIAHADLLKKELLEALETANEVVVDLSAVDEVDLTGLQLLCAAHQSARNRDKVFRVVDQGNKNYRDVVANAGFERHVGCARDNSSSCIWVGGDN</sequence>
<organism evidence="2 3">
    <name type="scientific">Geomesophilobacter sediminis</name>
    <dbReference type="NCBI Taxonomy" id="2798584"/>
    <lineage>
        <taxon>Bacteria</taxon>
        <taxon>Pseudomonadati</taxon>
        <taxon>Thermodesulfobacteriota</taxon>
        <taxon>Desulfuromonadia</taxon>
        <taxon>Geobacterales</taxon>
        <taxon>Geobacteraceae</taxon>
        <taxon>Geomesophilobacter</taxon>
    </lineage>
</organism>
<dbReference type="InterPro" id="IPR058548">
    <property type="entry name" value="MlaB-like_STAS"/>
</dbReference>
<dbReference type="AlphaFoldDB" id="A0A8J7IKL5"/>
<dbReference type="InterPro" id="IPR036513">
    <property type="entry name" value="STAS_dom_sf"/>
</dbReference>
<dbReference type="PROSITE" id="PS50801">
    <property type="entry name" value="STAS"/>
    <property type="match status" value="1"/>
</dbReference>
<reference evidence="2" key="1">
    <citation type="submission" date="2020-12" db="EMBL/GenBank/DDBJ databases">
        <title>Geomonas sp. Red875, isolated from river sediment.</title>
        <authorList>
            <person name="Xu Z."/>
            <person name="Zhang Z."/>
            <person name="Masuda Y."/>
            <person name="Itoh H."/>
            <person name="Senoo K."/>
        </authorList>
    </citation>
    <scope>NUCLEOTIDE SEQUENCE</scope>
    <source>
        <strain evidence="2">Red875</strain>
    </source>
</reference>
<gene>
    <name evidence="2" type="ORF">JFN93_00325</name>
</gene>
<dbReference type="SUPFAM" id="SSF52091">
    <property type="entry name" value="SpoIIaa-like"/>
    <property type="match status" value="1"/>
</dbReference>
<dbReference type="RefSeq" id="WP_199381986.1">
    <property type="nucleotide sequence ID" value="NZ_JAEMHM010000001.1"/>
</dbReference>
<dbReference type="Pfam" id="PF13466">
    <property type="entry name" value="STAS_2"/>
    <property type="match status" value="1"/>
</dbReference>
<dbReference type="InterPro" id="IPR052746">
    <property type="entry name" value="MlaB_ABC_Transporter"/>
</dbReference>
<evidence type="ECO:0000259" key="1">
    <source>
        <dbReference type="PROSITE" id="PS50801"/>
    </source>
</evidence>
<dbReference type="Proteomes" id="UP000636888">
    <property type="component" value="Unassembled WGS sequence"/>
</dbReference>
<name>A0A8J7IKL5_9BACT</name>
<feature type="domain" description="STAS" evidence="1">
    <location>
        <begin position="19"/>
        <end position="103"/>
    </location>
</feature>
<evidence type="ECO:0000313" key="3">
    <source>
        <dbReference type="Proteomes" id="UP000636888"/>
    </source>
</evidence>
<dbReference type="EMBL" id="JAEMHM010000001">
    <property type="protein sequence ID" value="MBJ6723138.1"/>
    <property type="molecule type" value="Genomic_DNA"/>
</dbReference>
<accession>A0A8J7IKL5</accession>
<dbReference type="InterPro" id="IPR002645">
    <property type="entry name" value="STAS_dom"/>
</dbReference>
<dbReference type="PANTHER" id="PTHR35849:SF2">
    <property type="entry name" value="BLR2341 PROTEIN"/>
    <property type="match status" value="1"/>
</dbReference>